<name>A0A6L6X8U5_9ACTN</name>
<protein>
    <submittedName>
        <fullName evidence="2">Uncharacterized protein</fullName>
    </submittedName>
</protein>
<organism evidence="2 3">
    <name type="scientific">Streptomyces typhae</name>
    <dbReference type="NCBI Taxonomy" id="2681492"/>
    <lineage>
        <taxon>Bacteria</taxon>
        <taxon>Bacillati</taxon>
        <taxon>Actinomycetota</taxon>
        <taxon>Actinomycetes</taxon>
        <taxon>Kitasatosporales</taxon>
        <taxon>Streptomycetaceae</taxon>
        <taxon>Streptomyces</taxon>
    </lineage>
</organism>
<dbReference type="EMBL" id="WPNZ01000031">
    <property type="protein sequence ID" value="MVO90288.1"/>
    <property type="molecule type" value="Genomic_DNA"/>
</dbReference>
<feature type="region of interest" description="Disordered" evidence="1">
    <location>
        <begin position="172"/>
        <end position="205"/>
    </location>
</feature>
<feature type="compositionally biased region" description="Low complexity" evidence="1">
    <location>
        <begin position="194"/>
        <end position="205"/>
    </location>
</feature>
<dbReference type="AlphaFoldDB" id="A0A6L6X8U5"/>
<evidence type="ECO:0000313" key="2">
    <source>
        <dbReference type="EMBL" id="MVO90288.1"/>
    </source>
</evidence>
<comment type="caution">
    <text evidence="2">The sequence shown here is derived from an EMBL/GenBank/DDBJ whole genome shotgun (WGS) entry which is preliminary data.</text>
</comment>
<accession>A0A6L6X8U5</accession>
<reference evidence="2 3" key="1">
    <citation type="submission" date="2019-11" db="EMBL/GenBank/DDBJ databases">
        <title>Streptomyces typhae sp. nov., a novel endophytic actinomycete isolated from the root of cattail pollen (Typha angustifolia L.).</title>
        <authorList>
            <person name="Peng C."/>
        </authorList>
    </citation>
    <scope>NUCLEOTIDE SEQUENCE [LARGE SCALE GENOMIC DNA]</scope>
    <source>
        <strain evidence="3">p1417</strain>
    </source>
</reference>
<evidence type="ECO:0000313" key="3">
    <source>
        <dbReference type="Proteomes" id="UP000483802"/>
    </source>
</evidence>
<evidence type="ECO:0000256" key="1">
    <source>
        <dbReference type="SAM" id="MobiDB-lite"/>
    </source>
</evidence>
<sequence>MTQEPEPSRAPADQDQATHLHVLAERIHHAADDLSTPPTGHPLASTSEEIEDQIRAVTGIFAALAGEAAFHGRAAERHPGTANLLAHRKIALLTRAADPLGRALAHLGQAVAQIGRLHEISAGPRTPEQAQALRAARTVLTDQLRDAYLYLSDAAGSLHRDADQLITTVLGTQRAPTAPSTGRAPLSPTPPVPTTGAPTATRTLR</sequence>
<dbReference type="Proteomes" id="UP000483802">
    <property type="component" value="Unassembled WGS sequence"/>
</dbReference>
<proteinExistence type="predicted"/>
<gene>
    <name evidence="2" type="ORF">GPA10_37455</name>
</gene>
<dbReference type="RefSeq" id="WP_157169297.1">
    <property type="nucleotide sequence ID" value="NZ_WPNZ01000031.1"/>
</dbReference>
<keyword evidence="3" id="KW-1185">Reference proteome</keyword>